<comment type="caution">
    <text evidence="9">The sequence shown here is derived from an EMBL/GenBank/DDBJ whole genome shotgun (WGS) entry which is preliminary data.</text>
</comment>
<evidence type="ECO:0000256" key="6">
    <source>
        <dbReference type="SAM" id="SignalP"/>
    </source>
</evidence>
<dbReference type="EMBL" id="BMIA01000001">
    <property type="protein sequence ID" value="GGH25926.1"/>
    <property type="molecule type" value="Genomic_DNA"/>
</dbReference>
<gene>
    <name evidence="9" type="ORF">GCM10007423_10540</name>
</gene>
<dbReference type="RefSeq" id="WP_188929373.1">
    <property type="nucleotide sequence ID" value="NZ_BMIA01000001.1"/>
</dbReference>
<evidence type="ECO:0000256" key="3">
    <source>
        <dbReference type="ARBA" id="ARBA00022729"/>
    </source>
</evidence>
<sequence length="536" mass="60008">MKSAYIKSFFSLMVLGSLFSCHDLDVPVTSELTPDVFPTSDAQFVSAAGPAYVALRGNISVEFFHLQTLTTDEAIFPAKGGNWYNGAEFKDLHYHSWTKDHSTVTGNWTWLSTIIGTVNQSLSILSKNMPEGAPKNQMLAELKMVRALAYFWMMDSFGNIPIITEYGDYSAHPNVPRAEVFQFLEGEIKAALPDLSATVDVTTYGRPTKYLANALLAKMYLNAEVYTGTNRYNDCIAACDEIINSGKFALEPAATYLQMFYPNNGPQMKEFIFAIPFDATAANSFPFRATNLHSRYDIPRGLVAKYKMPFTPDAAVSTLPEFYKHFNDANDIRNKEWLTGLQFYADGSPVTVTTTKKGYDQFYTGADPSAPYTYQINITPEVKLRQDVPSFDVGNDEIAWNMGYRNIKFHPDASSLNRNQNNDVPIFRLADAILMKAEAIQRGGSATGGATALTLVNSVRTARQAAAFTSLTLENIYEERIREFASEMWHRNDMIRYGKFEGKWGFKTDSDVNKRIFPIPNAALLLNRALVQNPGY</sequence>
<organism evidence="9 10">
    <name type="scientific">Dyadobacter endophyticus</name>
    <dbReference type="NCBI Taxonomy" id="1749036"/>
    <lineage>
        <taxon>Bacteria</taxon>
        <taxon>Pseudomonadati</taxon>
        <taxon>Bacteroidota</taxon>
        <taxon>Cytophagia</taxon>
        <taxon>Cytophagales</taxon>
        <taxon>Spirosomataceae</taxon>
        <taxon>Dyadobacter</taxon>
    </lineage>
</organism>
<dbReference type="Gene3D" id="1.10.3780.10">
    <property type="entry name" value="SusD-like"/>
    <property type="match status" value="1"/>
</dbReference>
<dbReference type="InterPro" id="IPR011990">
    <property type="entry name" value="TPR-like_helical_dom_sf"/>
</dbReference>
<reference evidence="10" key="1">
    <citation type="journal article" date="2019" name="Int. J. Syst. Evol. Microbiol.">
        <title>The Global Catalogue of Microorganisms (GCM) 10K type strain sequencing project: providing services to taxonomists for standard genome sequencing and annotation.</title>
        <authorList>
            <consortium name="The Broad Institute Genomics Platform"/>
            <consortium name="The Broad Institute Genome Sequencing Center for Infectious Disease"/>
            <person name="Wu L."/>
            <person name="Ma J."/>
        </authorList>
    </citation>
    <scope>NUCLEOTIDE SEQUENCE [LARGE SCALE GENOMIC DNA]</scope>
    <source>
        <strain evidence="10">CGMCC 1.15288</strain>
    </source>
</reference>
<evidence type="ECO:0000313" key="9">
    <source>
        <dbReference type="EMBL" id="GGH25926.1"/>
    </source>
</evidence>
<dbReference type="InterPro" id="IPR012944">
    <property type="entry name" value="SusD_RagB_dom"/>
</dbReference>
<accession>A0ABQ1YI88</accession>
<dbReference type="Proteomes" id="UP000600214">
    <property type="component" value="Unassembled WGS sequence"/>
</dbReference>
<keyword evidence="5" id="KW-0998">Cell outer membrane</keyword>
<evidence type="ECO:0000256" key="4">
    <source>
        <dbReference type="ARBA" id="ARBA00023136"/>
    </source>
</evidence>
<evidence type="ECO:0000313" key="10">
    <source>
        <dbReference type="Proteomes" id="UP000600214"/>
    </source>
</evidence>
<dbReference type="Pfam" id="PF07980">
    <property type="entry name" value="SusD_RagB"/>
    <property type="match status" value="1"/>
</dbReference>
<comment type="similarity">
    <text evidence="2">Belongs to the SusD family.</text>
</comment>
<evidence type="ECO:0000256" key="2">
    <source>
        <dbReference type="ARBA" id="ARBA00006275"/>
    </source>
</evidence>
<feature type="domain" description="SusD-like N-terminal" evidence="8">
    <location>
        <begin position="85"/>
        <end position="221"/>
    </location>
</feature>
<evidence type="ECO:0000256" key="5">
    <source>
        <dbReference type="ARBA" id="ARBA00023237"/>
    </source>
</evidence>
<name>A0ABQ1YI88_9BACT</name>
<proteinExistence type="inferred from homology"/>
<keyword evidence="3 6" id="KW-0732">Signal</keyword>
<dbReference type="SUPFAM" id="SSF48452">
    <property type="entry name" value="TPR-like"/>
    <property type="match status" value="1"/>
</dbReference>
<evidence type="ECO:0008006" key="11">
    <source>
        <dbReference type="Google" id="ProtNLM"/>
    </source>
</evidence>
<comment type="subcellular location">
    <subcellularLocation>
        <location evidence="1">Cell outer membrane</location>
    </subcellularLocation>
</comment>
<dbReference type="Pfam" id="PF14322">
    <property type="entry name" value="SusD-like_3"/>
    <property type="match status" value="1"/>
</dbReference>
<feature type="signal peptide" evidence="6">
    <location>
        <begin position="1"/>
        <end position="22"/>
    </location>
</feature>
<keyword evidence="10" id="KW-1185">Reference proteome</keyword>
<evidence type="ECO:0000256" key="1">
    <source>
        <dbReference type="ARBA" id="ARBA00004442"/>
    </source>
</evidence>
<evidence type="ECO:0000259" key="8">
    <source>
        <dbReference type="Pfam" id="PF14322"/>
    </source>
</evidence>
<dbReference type="PROSITE" id="PS51257">
    <property type="entry name" value="PROKAR_LIPOPROTEIN"/>
    <property type="match status" value="1"/>
</dbReference>
<feature type="chain" id="PRO_5045559053" description="Starch-binding associating with outer membrane" evidence="6">
    <location>
        <begin position="23"/>
        <end position="536"/>
    </location>
</feature>
<evidence type="ECO:0000259" key="7">
    <source>
        <dbReference type="Pfam" id="PF07980"/>
    </source>
</evidence>
<protein>
    <recommendedName>
        <fullName evidence="11">Starch-binding associating with outer membrane</fullName>
    </recommendedName>
</protein>
<keyword evidence="4" id="KW-0472">Membrane</keyword>
<dbReference type="InterPro" id="IPR033985">
    <property type="entry name" value="SusD-like_N"/>
</dbReference>
<feature type="domain" description="RagB/SusD" evidence="7">
    <location>
        <begin position="269"/>
        <end position="536"/>
    </location>
</feature>
<dbReference type="Gene3D" id="1.25.40.10">
    <property type="entry name" value="Tetratricopeptide repeat domain"/>
    <property type="match status" value="1"/>
</dbReference>
<dbReference type="Gene3D" id="1.25.40.390">
    <property type="match status" value="1"/>
</dbReference>